<accession>A0A2C9WRA3</accession>
<dbReference type="OMA" id="RMQMKIA"/>
<evidence type="ECO:0000313" key="3">
    <source>
        <dbReference type="EMBL" id="OAY62214.1"/>
    </source>
</evidence>
<feature type="compositionally biased region" description="Basic residues" evidence="2">
    <location>
        <begin position="103"/>
        <end position="112"/>
    </location>
</feature>
<proteinExistence type="predicted"/>
<evidence type="ECO:0000256" key="2">
    <source>
        <dbReference type="SAM" id="MobiDB-lite"/>
    </source>
</evidence>
<organism evidence="3 4">
    <name type="scientific">Manihot esculenta</name>
    <name type="common">Cassava</name>
    <name type="synonym">Jatropha manihot</name>
    <dbReference type="NCBI Taxonomy" id="3983"/>
    <lineage>
        <taxon>Eukaryota</taxon>
        <taxon>Viridiplantae</taxon>
        <taxon>Streptophyta</taxon>
        <taxon>Embryophyta</taxon>
        <taxon>Tracheophyta</taxon>
        <taxon>Spermatophyta</taxon>
        <taxon>Magnoliopsida</taxon>
        <taxon>eudicotyledons</taxon>
        <taxon>Gunneridae</taxon>
        <taxon>Pentapetalae</taxon>
        <taxon>rosids</taxon>
        <taxon>fabids</taxon>
        <taxon>Malpighiales</taxon>
        <taxon>Euphorbiaceae</taxon>
        <taxon>Crotonoideae</taxon>
        <taxon>Manihoteae</taxon>
        <taxon>Manihot</taxon>
    </lineage>
</organism>
<dbReference type="PANTHER" id="PTHR31071:SF9">
    <property type="entry name" value="INTRACELLULAR PROTEIN TRANSPORT PROTEIN USO1-RELATED"/>
    <property type="match status" value="1"/>
</dbReference>
<keyword evidence="4" id="KW-1185">Reference proteome</keyword>
<dbReference type="Gramene" id="Manes.01G250400.1.v8.1">
    <property type="protein sequence ID" value="Manes.01G250400.1.v8.1.CDS"/>
    <property type="gene ID" value="Manes.01G250400.v8.1"/>
</dbReference>
<feature type="region of interest" description="Disordered" evidence="2">
    <location>
        <begin position="426"/>
        <end position="471"/>
    </location>
</feature>
<feature type="region of interest" description="Disordered" evidence="2">
    <location>
        <begin position="1"/>
        <end position="45"/>
    </location>
</feature>
<feature type="compositionally biased region" description="Basic and acidic residues" evidence="2">
    <location>
        <begin position="1"/>
        <end position="24"/>
    </location>
</feature>
<dbReference type="PANTHER" id="PTHR31071">
    <property type="entry name" value="GB|AAF24581.1"/>
    <property type="match status" value="1"/>
</dbReference>
<sequence length="603" mass="68028">MEREEKGVERGGKGKKQQELEGREKFKRGIVLIGKRAGPSTPSSTWRLEFSSLSGNSSNNPVKEFLNTTTSLSARKLCANLWEVQPQLQLSPPKMTKNIAPRGARRRHHKANKPLELVDPPNNSPDQQANTRPSRTHAAQSWTQHHGSLNRNSPALQPLSSVGFGGPMEVAPCNPKRSTSPLDFKGRTSTELIKVVNRIWSLEEQQACNLSLLKSLKTELDHSGSQIKELLKEKQANKREMDDLMKQVAEDKVVRKNEEHDRIKAVIQPAQEELEDERKLRKHSESLHRKLAREFSEVKSAFSNALKELERERKARVLLENLCDEFAKGIRGYEQEVRSLRSKPDRNHVNTDRLVLHISEAWLDERMQIKIAEARNDLAEKNTIVDKLGLDIEIFLQARHSNELKKGGNFVDEAINNAARRESFPLNEAVSAPRDAADEEDSIDSNSHCIEVNRRTGKEQHTGSSRRRVNSSSEIRFEEIVNLDATKRLAGSRENSKGRVLHARLKSNDVADTLVRNHSLSSEGDKIHPEGDLKEDACGEAVFAGHASPVQQWKSKLESPEFDKSESSLLLPRGIKENTLKAKLLEARLESQKSRSRMSKASL</sequence>
<feature type="region of interest" description="Disordered" evidence="2">
    <location>
        <begin position="92"/>
        <end position="158"/>
    </location>
</feature>
<evidence type="ECO:0000256" key="1">
    <source>
        <dbReference type="SAM" id="Coils"/>
    </source>
</evidence>
<evidence type="ECO:0000313" key="4">
    <source>
        <dbReference type="Proteomes" id="UP000091857"/>
    </source>
</evidence>
<gene>
    <name evidence="3" type="ORF">MANES_01G250400v8</name>
</gene>
<reference evidence="4" key="1">
    <citation type="journal article" date="2016" name="Nat. Biotechnol.">
        <title>Sequencing wild and cultivated cassava and related species reveals extensive interspecific hybridization and genetic diversity.</title>
        <authorList>
            <person name="Bredeson J.V."/>
            <person name="Lyons J.B."/>
            <person name="Prochnik S.E."/>
            <person name="Wu G.A."/>
            <person name="Ha C.M."/>
            <person name="Edsinger-Gonzales E."/>
            <person name="Grimwood J."/>
            <person name="Schmutz J."/>
            <person name="Rabbi I.Y."/>
            <person name="Egesi C."/>
            <person name="Nauluvula P."/>
            <person name="Lebot V."/>
            <person name="Ndunguru J."/>
            <person name="Mkamilo G."/>
            <person name="Bart R.S."/>
            <person name="Setter T.L."/>
            <person name="Gleadow R.M."/>
            <person name="Kulakow P."/>
            <person name="Ferguson M.E."/>
            <person name="Rounsley S."/>
            <person name="Rokhsar D.S."/>
        </authorList>
    </citation>
    <scope>NUCLEOTIDE SEQUENCE [LARGE SCALE GENOMIC DNA]</scope>
    <source>
        <strain evidence="4">cv. AM560-2</strain>
    </source>
</reference>
<dbReference type="STRING" id="3983.A0A2C9WRA3"/>
<feature type="coiled-coil region" evidence="1">
    <location>
        <begin position="213"/>
        <end position="251"/>
    </location>
</feature>
<dbReference type="Proteomes" id="UP000091857">
    <property type="component" value="Chromosome 1"/>
</dbReference>
<protein>
    <submittedName>
        <fullName evidence="3">Uncharacterized protein</fullName>
    </submittedName>
</protein>
<dbReference type="OrthoDB" id="670909at2759"/>
<feature type="compositionally biased region" description="Basic and acidic residues" evidence="2">
    <location>
        <begin position="451"/>
        <end position="461"/>
    </location>
</feature>
<dbReference type="InterPro" id="IPR043424">
    <property type="entry name" value="BLT-like"/>
</dbReference>
<keyword evidence="1" id="KW-0175">Coiled coil</keyword>
<feature type="compositionally biased region" description="Polar residues" evidence="2">
    <location>
        <begin position="124"/>
        <end position="158"/>
    </location>
</feature>
<dbReference type="EMBL" id="CM004387">
    <property type="protein sequence ID" value="OAY62214.1"/>
    <property type="molecule type" value="Genomic_DNA"/>
</dbReference>
<dbReference type="AlphaFoldDB" id="A0A2C9WRA3"/>
<comment type="caution">
    <text evidence="3">The sequence shown here is derived from an EMBL/GenBank/DDBJ whole genome shotgun (WGS) entry which is preliminary data.</text>
</comment>
<name>A0A2C9WRA3_MANES</name>